<keyword evidence="3" id="KW-0539">Nucleus</keyword>
<evidence type="ECO:0000256" key="1">
    <source>
        <dbReference type="ARBA" id="ARBA00022490"/>
    </source>
</evidence>
<comment type="function">
    <text evidence="3">Component of the proteasome, a multicatalytic proteinase complex which is characterized by its ability to cleave peptides with Arg, Phe, Tyr, Leu, and Glu adjacent to the leaving group at neutral or slightly basic pH. The proteasome has an ATP-dependent proteolytic activity.</text>
</comment>
<dbReference type="SUPFAM" id="SSF56235">
    <property type="entry name" value="N-terminal nucleophile aminohydrolases (Ntn hydrolases)"/>
    <property type="match status" value="1"/>
</dbReference>
<dbReference type="InterPro" id="IPR050115">
    <property type="entry name" value="Proteasome_alpha"/>
</dbReference>
<dbReference type="GO" id="GO:0005839">
    <property type="term" value="C:proteasome core complex"/>
    <property type="evidence" value="ECO:0007669"/>
    <property type="project" value="InterPro"/>
</dbReference>
<keyword evidence="5" id="KW-1185">Reference proteome</keyword>
<reference evidence="4" key="1">
    <citation type="submission" date="2021-05" db="EMBL/GenBank/DDBJ databases">
        <title>The genome of the haptophyte Pavlova lutheri (Diacronema luteri, Pavlovales) - a model for lipid biosynthesis in eukaryotic algae.</title>
        <authorList>
            <person name="Hulatt C.J."/>
            <person name="Posewitz M.C."/>
        </authorList>
    </citation>
    <scope>NUCLEOTIDE SEQUENCE</scope>
    <source>
        <strain evidence="4">NIVA-4/92</strain>
    </source>
</reference>
<dbReference type="EMBL" id="JAGTXO010000018">
    <property type="protein sequence ID" value="KAG8462996.1"/>
    <property type="molecule type" value="Genomic_DNA"/>
</dbReference>
<protein>
    <recommendedName>
        <fullName evidence="3">Proteasome subunit beta</fullName>
    </recommendedName>
</protein>
<organism evidence="4 5">
    <name type="scientific">Diacronema lutheri</name>
    <name type="common">Unicellular marine alga</name>
    <name type="synonym">Monochrysis lutheri</name>
    <dbReference type="NCBI Taxonomy" id="2081491"/>
    <lineage>
        <taxon>Eukaryota</taxon>
        <taxon>Haptista</taxon>
        <taxon>Haptophyta</taxon>
        <taxon>Pavlovophyceae</taxon>
        <taxon>Pavlovales</taxon>
        <taxon>Pavlovaceae</taxon>
        <taxon>Diacronema</taxon>
    </lineage>
</organism>
<dbReference type="Gene3D" id="3.60.20.10">
    <property type="entry name" value="Glutamine Phosphoribosylpyrophosphate, subunit 1, domain 1"/>
    <property type="match status" value="1"/>
</dbReference>
<dbReference type="Pfam" id="PF00227">
    <property type="entry name" value="Proteasome"/>
    <property type="match status" value="1"/>
</dbReference>
<dbReference type="GO" id="GO:0010498">
    <property type="term" value="P:proteasomal protein catabolic process"/>
    <property type="evidence" value="ECO:0007669"/>
    <property type="project" value="InterPro"/>
</dbReference>
<evidence type="ECO:0000313" key="5">
    <source>
        <dbReference type="Proteomes" id="UP000751190"/>
    </source>
</evidence>
<dbReference type="AlphaFoldDB" id="A0A8J6C9H7"/>
<dbReference type="InterPro" id="IPR029055">
    <property type="entry name" value="Ntn_hydrolases_N"/>
</dbReference>
<dbReference type="OrthoDB" id="268428at2759"/>
<dbReference type="GO" id="GO:0005737">
    <property type="term" value="C:cytoplasm"/>
    <property type="evidence" value="ECO:0007669"/>
    <property type="project" value="UniProtKB-SubCell"/>
</dbReference>
<gene>
    <name evidence="4" type="ORF">KFE25_001769</name>
</gene>
<dbReference type="PANTHER" id="PTHR11599">
    <property type="entry name" value="PROTEASOME SUBUNIT ALPHA/BETA"/>
    <property type="match status" value="1"/>
</dbReference>
<keyword evidence="1 3" id="KW-0963">Cytoplasm</keyword>
<proteinExistence type="inferred from homology"/>
<comment type="similarity">
    <text evidence="3">Belongs to the peptidase T1B family.</text>
</comment>
<comment type="caution">
    <text evidence="4">The sequence shown here is derived from an EMBL/GenBank/DDBJ whole genome shotgun (WGS) entry which is preliminary data.</text>
</comment>
<dbReference type="OMA" id="MKRDHDK"/>
<comment type="subunit">
    <text evidence="3">Component of the proteasome complex.</text>
</comment>
<evidence type="ECO:0000256" key="3">
    <source>
        <dbReference type="RuleBase" id="RU004203"/>
    </source>
</evidence>
<keyword evidence="2 3" id="KW-0647">Proteasome</keyword>
<evidence type="ECO:0000256" key="2">
    <source>
        <dbReference type="ARBA" id="ARBA00022942"/>
    </source>
</evidence>
<dbReference type="Proteomes" id="UP000751190">
    <property type="component" value="Unassembled WGS sequence"/>
</dbReference>
<sequence>MAQVEGVIGLVGKDFTMIMTDSNCASSILIRRHDYDKILELDHHKLLGMGGDPADMVQFGEYIQKNLTLYELRNGFALSSHAAANYLRGEVAHGLRSGGMVALDFLLGGYDKGAGPSLYFLDYLSALHKVDKAAHGYPAMFVTPILDREWHSELTEAQAVEIMEHCITAIRERFLIAMPSFTIKVVDANGVRVIRAAGQ</sequence>
<evidence type="ECO:0000313" key="4">
    <source>
        <dbReference type="EMBL" id="KAG8462996.1"/>
    </source>
</evidence>
<dbReference type="InterPro" id="IPR001353">
    <property type="entry name" value="Proteasome_sua/b"/>
</dbReference>
<accession>A0A8J6C9H7</accession>
<name>A0A8J6C9H7_DIALT</name>
<dbReference type="CDD" id="cd03758">
    <property type="entry name" value="proteasome_beta_type_2"/>
    <property type="match status" value="1"/>
</dbReference>
<dbReference type="GO" id="GO:0005634">
    <property type="term" value="C:nucleus"/>
    <property type="evidence" value="ECO:0007669"/>
    <property type="project" value="UniProtKB-SubCell"/>
</dbReference>
<comment type="subcellular location">
    <subcellularLocation>
        <location evidence="3">Cytoplasm</location>
    </subcellularLocation>
    <subcellularLocation>
        <location evidence="3">Nucleus</location>
    </subcellularLocation>
</comment>
<dbReference type="InterPro" id="IPR035206">
    <property type="entry name" value="Proteasome_beta2"/>
</dbReference>